<evidence type="ECO:0000313" key="2">
    <source>
        <dbReference type="EMBL" id="KAK7890971.1"/>
    </source>
</evidence>
<feature type="region of interest" description="Disordered" evidence="1">
    <location>
        <begin position="1"/>
        <end position="72"/>
    </location>
</feature>
<evidence type="ECO:0000256" key="1">
    <source>
        <dbReference type="SAM" id="MobiDB-lite"/>
    </source>
</evidence>
<reference evidence="3" key="1">
    <citation type="submission" date="2024-04" db="EMBL/GenBank/DDBJ databases">
        <title>Salinicola lusitanus LLJ914,a marine bacterium isolated from the Okinawa Trough.</title>
        <authorList>
            <person name="Li J."/>
        </authorList>
    </citation>
    <scope>NUCLEOTIDE SEQUENCE [LARGE SCALE GENOMIC DNA]</scope>
</reference>
<dbReference type="Proteomes" id="UP001460270">
    <property type="component" value="Unassembled WGS sequence"/>
</dbReference>
<gene>
    <name evidence="2" type="ORF">WMY93_022934</name>
</gene>
<name>A0AAW0N605_9GOBI</name>
<evidence type="ECO:0000313" key="3">
    <source>
        <dbReference type="Proteomes" id="UP001460270"/>
    </source>
</evidence>
<dbReference type="AlphaFoldDB" id="A0AAW0N605"/>
<feature type="compositionally biased region" description="Basic and acidic residues" evidence="1">
    <location>
        <begin position="41"/>
        <end position="56"/>
    </location>
</feature>
<proteinExistence type="predicted"/>
<protein>
    <submittedName>
        <fullName evidence="2">Uncharacterized protein</fullName>
    </submittedName>
</protein>
<dbReference type="EMBL" id="JBBPFD010000017">
    <property type="protein sequence ID" value="KAK7890971.1"/>
    <property type="molecule type" value="Genomic_DNA"/>
</dbReference>
<comment type="caution">
    <text evidence="2">The sequence shown here is derived from an EMBL/GenBank/DDBJ whole genome shotgun (WGS) entry which is preliminary data.</text>
</comment>
<organism evidence="2 3">
    <name type="scientific">Mugilogobius chulae</name>
    <name type="common">yellowstripe goby</name>
    <dbReference type="NCBI Taxonomy" id="88201"/>
    <lineage>
        <taxon>Eukaryota</taxon>
        <taxon>Metazoa</taxon>
        <taxon>Chordata</taxon>
        <taxon>Craniata</taxon>
        <taxon>Vertebrata</taxon>
        <taxon>Euteleostomi</taxon>
        <taxon>Actinopterygii</taxon>
        <taxon>Neopterygii</taxon>
        <taxon>Teleostei</taxon>
        <taxon>Neoteleostei</taxon>
        <taxon>Acanthomorphata</taxon>
        <taxon>Gobiaria</taxon>
        <taxon>Gobiiformes</taxon>
        <taxon>Gobioidei</taxon>
        <taxon>Gobiidae</taxon>
        <taxon>Gobionellinae</taxon>
        <taxon>Mugilogobius</taxon>
    </lineage>
</organism>
<sequence length="137" mass="14267">MAPLDPALFLPGLPHTPAGFHGPVSPGREGTGPGGHWAGRALDREGTGPRALDREGSGPGGQWSAPIEDDSLSAPVLDWAEASSEDSSRRGFWDSAAGTSCCDDAASSESTSRVSCEPVDYAARTVRRCRRSDRSAS</sequence>
<keyword evidence="3" id="KW-1185">Reference proteome</keyword>
<accession>A0AAW0N605</accession>